<dbReference type="Proteomes" id="UP000675781">
    <property type="component" value="Unassembled WGS sequence"/>
</dbReference>
<organism evidence="1 2">
    <name type="scientific">Actinospica durhamensis</name>
    <dbReference type="NCBI Taxonomy" id="1508375"/>
    <lineage>
        <taxon>Bacteria</taxon>
        <taxon>Bacillati</taxon>
        <taxon>Actinomycetota</taxon>
        <taxon>Actinomycetes</taxon>
        <taxon>Catenulisporales</taxon>
        <taxon>Actinospicaceae</taxon>
        <taxon>Actinospica</taxon>
    </lineage>
</organism>
<evidence type="ECO:0000313" key="2">
    <source>
        <dbReference type="Proteomes" id="UP000675781"/>
    </source>
</evidence>
<dbReference type="RefSeq" id="WP_212528555.1">
    <property type="nucleotide sequence ID" value="NZ_JAGSOG010000046.1"/>
</dbReference>
<dbReference type="EMBL" id="JAGSOG010000046">
    <property type="protein sequence ID" value="MBR7834034.1"/>
    <property type="molecule type" value="Genomic_DNA"/>
</dbReference>
<keyword evidence="2" id="KW-1185">Reference proteome</keyword>
<gene>
    <name evidence="1" type="ORF">KDL01_12210</name>
</gene>
<reference evidence="1" key="1">
    <citation type="submission" date="2021-04" db="EMBL/GenBank/DDBJ databases">
        <title>Genome based classification of Actinospica acidithermotolerans sp. nov., an actinobacterium isolated from an Indonesian hot spring.</title>
        <authorList>
            <person name="Kusuma A.B."/>
            <person name="Putra K.E."/>
            <person name="Nafisah S."/>
            <person name="Loh J."/>
            <person name="Nouioui I."/>
            <person name="Goodfellow M."/>
        </authorList>
    </citation>
    <scope>NUCLEOTIDE SEQUENCE</scope>
    <source>
        <strain evidence="1">CSCA 57</strain>
    </source>
</reference>
<protein>
    <submittedName>
        <fullName evidence="1">Uncharacterized protein</fullName>
    </submittedName>
</protein>
<comment type="caution">
    <text evidence="1">The sequence shown here is derived from an EMBL/GenBank/DDBJ whole genome shotgun (WGS) entry which is preliminary data.</text>
</comment>
<proteinExistence type="predicted"/>
<evidence type="ECO:0000313" key="1">
    <source>
        <dbReference type="EMBL" id="MBR7834034.1"/>
    </source>
</evidence>
<dbReference type="AlphaFoldDB" id="A0A941EUB9"/>
<accession>A0A941EUB9</accession>
<name>A0A941EUB9_9ACTN</name>
<sequence length="169" mass="17199">MGQWNPAVGRALAAVRAVTVLGGLRIVVTVDQLARYAGASISSLDIGLRNGPVAAGLLERLTQGTHIGYRHPDAAWTSLPSRIDAAPDAVLFARWYADWLEAGDPAQREAARLTAFTVAAAASAAGETALAARIRGVYARAGRRTRTGRAGVGAAVAGAAALGSPSGAT</sequence>